<accession>A0A3F2RXC6</accession>
<dbReference type="Proteomes" id="UP000277300">
    <property type="component" value="Unassembled WGS sequence"/>
</dbReference>
<dbReference type="EMBL" id="MBDO02000059">
    <property type="protein sequence ID" value="RLN65135.1"/>
    <property type="molecule type" value="Genomic_DNA"/>
</dbReference>
<dbReference type="GO" id="GO:0034474">
    <property type="term" value="P:U2 snRNA 3'-end processing"/>
    <property type="evidence" value="ECO:0007669"/>
    <property type="project" value="InterPro"/>
</dbReference>
<dbReference type="InterPro" id="IPR038902">
    <property type="entry name" value="INTS1"/>
</dbReference>
<proteinExistence type="predicted"/>
<name>A0A3F2RXC6_9STRA</name>
<protein>
    <recommendedName>
        <fullName evidence="1">Integrator complex subunit 1 R3 domain-containing protein</fullName>
    </recommendedName>
</protein>
<organism evidence="2 4">
    <name type="scientific">Phytophthora kernoviae</name>
    <dbReference type="NCBI Taxonomy" id="325452"/>
    <lineage>
        <taxon>Eukaryota</taxon>
        <taxon>Sar</taxon>
        <taxon>Stramenopiles</taxon>
        <taxon>Oomycota</taxon>
        <taxon>Peronosporomycetes</taxon>
        <taxon>Peronosporales</taxon>
        <taxon>Peronosporaceae</taxon>
        <taxon>Phytophthora</taxon>
    </lineage>
</organism>
<reference evidence="4 5" key="1">
    <citation type="submission" date="2018-07" db="EMBL/GenBank/DDBJ databases">
        <title>Genome sequencing of oomycete isolates from Chile give support for New Zealand origin for Phytophthora kernoviae and make available the first Nothophytophthora sp. genome.</title>
        <authorList>
            <person name="Studholme D.J."/>
            <person name="Sanfuentes E."/>
            <person name="Panda P."/>
            <person name="Hill R."/>
            <person name="Sambles C."/>
            <person name="Grant M."/>
            <person name="Williams N.M."/>
            <person name="Mcdougal R.L."/>
        </authorList>
    </citation>
    <scope>NUCLEOTIDE SEQUENCE [LARGE SCALE GENOMIC DNA]</scope>
    <source>
        <strain evidence="2">Chile6</strain>
        <strain evidence="3">Chile7</strain>
    </source>
</reference>
<evidence type="ECO:0000313" key="5">
    <source>
        <dbReference type="Proteomes" id="UP000284657"/>
    </source>
</evidence>
<dbReference type="Proteomes" id="UP000284657">
    <property type="component" value="Unassembled WGS sequence"/>
</dbReference>
<evidence type="ECO:0000259" key="1">
    <source>
        <dbReference type="Pfam" id="PF22927"/>
    </source>
</evidence>
<sequence>MDKLEHLRKWLQERSSAGSTTSMAVDDDEEALLLSEGFMTFKIQAPEATAPSSISRFYSEPMKKARQTSALPKVRESLTDDMTLFRDTYFNTASNSRAETNITTGAENKMTLLEELTKELTRSFNTDLLPDSIAPEDFVYAMGQARVLPAIPVLPQLNLPSRSSKLWNTCQPAQVLPTAKNAVDFFIRHLVQASTVKGLYTLKDLVLSVDVYAALQLVVQFIGRTFVEWKTQGISLRLEAMTLHSLIVLIKEVEVLRRLHNIRASPGDWCESDASDLVMAIVHSQPDDSTMLNILDPIMTADPHLGNLADITHHGDVKRDLIRALYFQNPKLVAGILDTLNPGWESLVNIDVTAEQREFVISDRRLLAQVDDTLHDFTSDGRDVMERFRELTRCHPMLVLSRFPRQLMQHLGTVSLSQIYLNTTFFQNILKAMEIMRPHVHHQQSVLEPFCQFLFEILRVIADRHASEFHQLVSYIWEFFYDALEADFDLASELIFSPSRVLLLESIVGMYESHPDTVAFQEVIAQRHSEWSLRSILESVRGRRNKHHSASSHYQQVDQLLSYLASDDPVSSPSKSLTERTDMTAITQGLQAIDYLCSKTDQEVVAVSLLRRCASPVAAMLAKDTATKATMTSLCQTLLNLMKQDSVCVDEVMRQYIQCLRVVRPGLKETAVAYVLEFLVFADAQQRRQILQQLFDDPSEIAKTKLGVYLKSAAFRTSLLVASKPST</sequence>
<dbReference type="OrthoDB" id="115728at2759"/>
<dbReference type="AlphaFoldDB" id="A0A3F2RXC6"/>
<dbReference type="Pfam" id="PF22927">
    <property type="entry name" value="INT1_R3"/>
    <property type="match status" value="1"/>
</dbReference>
<evidence type="ECO:0000313" key="4">
    <source>
        <dbReference type="Proteomes" id="UP000277300"/>
    </source>
</evidence>
<dbReference type="EMBL" id="MBAD02000270">
    <property type="protein sequence ID" value="RLN70272.1"/>
    <property type="molecule type" value="Genomic_DNA"/>
</dbReference>
<dbReference type="PANTHER" id="PTHR21224">
    <property type="entry name" value="INTEGRATOR COMPLEX SUBUNIT 1"/>
    <property type="match status" value="1"/>
</dbReference>
<dbReference type="GO" id="GO:0032039">
    <property type="term" value="C:integrator complex"/>
    <property type="evidence" value="ECO:0007669"/>
    <property type="project" value="InterPro"/>
</dbReference>
<evidence type="ECO:0000313" key="3">
    <source>
        <dbReference type="EMBL" id="RLN70272.1"/>
    </source>
</evidence>
<dbReference type="InterPro" id="IPR053964">
    <property type="entry name" value="INT1_R3"/>
</dbReference>
<evidence type="ECO:0000313" key="2">
    <source>
        <dbReference type="EMBL" id="RLN65135.1"/>
    </source>
</evidence>
<dbReference type="PANTHER" id="PTHR21224:SF1">
    <property type="entry name" value="INTEGRATOR COMPLEX SUBUNIT 1"/>
    <property type="match status" value="1"/>
</dbReference>
<feature type="domain" description="Integrator complex subunit 1 R3" evidence="1">
    <location>
        <begin position="376"/>
        <end position="502"/>
    </location>
</feature>
<comment type="caution">
    <text evidence="2">The sequence shown here is derived from an EMBL/GenBank/DDBJ whole genome shotgun (WGS) entry which is preliminary data.</text>
</comment>
<gene>
    <name evidence="3" type="ORF">BBJ29_005895</name>
    <name evidence="2" type="ORF">BBP00_00003042</name>
</gene>